<proteinExistence type="predicted"/>
<protein>
    <submittedName>
        <fullName evidence="1">Uncharacterized protein</fullName>
    </submittedName>
</protein>
<sequence>MGTRELIGCVLMFTAVIVTQMKSQPAVLERENQREDQ</sequence>
<evidence type="ECO:0000313" key="1">
    <source>
        <dbReference type="EMBL" id="TCP64234.1"/>
    </source>
</evidence>
<reference evidence="1 2" key="1">
    <citation type="submission" date="2019-03" db="EMBL/GenBank/DDBJ databases">
        <title>Genomic Encyclopedia of Type Strains, Phase IV (KMG-IV): sequencing the most valuable type-strain genomes for metagenomic binning, comparative biology and taxonomic classification.</title>
        <authorList>
            <person name="Goeker M."/>
        </authorList>
    </citation>
    <scope>NUCLEOTIDE SEQUENCE [LARGE SCALE GENOMIC DNA]</scope>
    <source>
        <strain evidence="1 2">DSM 11170</strain>
    </source>
</reference>
<name>A0A4R2RMJ3_9FIRM</name>
<dbReference type="Proteomes" id="UP000294813">
    <property type="component" value="Unassembled WGS sequence"/>
</dbReference>
<accession>A0A4R2RMJ3</accession>
<gene>
    <name evidence="1" type="ORF">EDD73_11195</name>
</gene>
<organism evidence="1 2">
    <name type="scientific">Heliophilum fasciatum</name>
    <dbReference type="NCBI Taxonomy" id="35700"/>
    <lineage>
        <taxon>Bacteria</taxon>
        <taxon>Bacillati</taxon>
        <taxon>Bacillota</taxon>
        <taxon>Clostridia</taxon>
        <taxon>Eubacteriales</taxon>
        <taxon>Heliobacteriaceae</taxon>
        <taxon>Heliophilum</taxon>
    </lineage>
</organism>
<comment type="caution">
    <text evidence="1">The sequence shown here is derived from an EMBL/GenBank/DDBJ whole genome shotgun (WGS) entry which is preliminary data.</text>
</comment>
<dbReference type="AlphaFoldDB" id="A0A4R2RMJ3"/>
<keyword evidence="2" id="KW-1185">Reference proteome</keyword>
<evidence type="ECO:0000313" key="2">
    <source>
        <dbReference type="Proteomes" id="UP000294813"/>
    </source>
</evidence>
<dbReference type="EMBL" id="SLXT01000011">
    <property type="protein sequence ID" value="TCP64234.1"/>
    <property type="molecule type" value="Genomic_DNA"/>
</dbReference>